<dbReference type="EMBL" id="JAUOPU010000005">
    <property type="protein sequence ID" value="MDO6542313.1"/>
    <property type="molecule type" value="Genomic_DNA"/>
</dbReference>
<reference evidence="2" key="1">
    <citation type="submission" date="2023-07" db="EMBL/GenBank/DDBJ databases">
        <title>Genome content predicts the carbon catabolic preferences of heterotrophic bacteria.</title>
        <authorList>
            <person name="Gralka M."/>
        </authorList>
    </citation>
    <scope>NUCLEOTIDE SEQUENCE</scope>
    <source>
        <strain evidence="2">G2M05</strain>
    </source>
</reference>
<keyword evidence="1" id="KW-0812">Transmembrane</keyword>
<accession>A0AAW7Y5X9</accession>
<comment type="caution">
    <text evidence="2">The sequence shown here is derived from an EMBL/GenBank/DDBJ whole genome shotgun (WGS) entry which is preliminary data.</text>
</comment>
<evidence type="ECO:0000313" key="3">
    <source>
        <dbReference type="Proteomes" id="UP001170624"/>
    </source>
</evidence>
<name>A0AAW7Y5X9_9GAMM</name>
<proteinExistence type="predicted"/>
<gene>
    <name evidence="2" type="ORF">Q4568_07210</name>
</gene>
<dbReference type="Proteomes" id="UP001170624">
    <property type="component" value="Unassembled WGS sequence"/>
</dbReference>
<evidence type="ECO:0000256" key="1">
    <source>
        <dbReference type="SAM" id="Phobius"/>
    </source>
</evidence>
<organism evidence="2 3">
    <name type="scientific">Photobacterium sanguinicancri</name>
    <dbReference type="NCBI Taxonomy" id="875932"/>
    <lineage>
        <taxon>Bacteria</taxon>
        <taxon>Pseudomonadati</taxon>
        <taxon>Pseudomonadota</taxon>
        <taxon>Gammaproteobacteria</taxon>
        <taxon>Vibrionales</taxon>
        <taxon>Vibrionaceae</taxon>
        <taxon>Photobacterium</taxon>
    </lineage>
</organism>
<keyword evidence="1" id="KW-0472">Membrane</keyword>
<sequence>MKLVEHQAFISEIDKAFCFDNEEVDVFDGKTLHKLELSGGLFVFLLFVFIFSALY</sequence>
<dbReference type="RefSeq" id="WP_303498786.1">
    <property type="nucleotide sequence ID" value="NZ_JAUOPU010000005.1"/>
</dbReference>
<dbReference type="AlphaFoldDB" id="A0AAW7Y5X9"/>
<protein>
    <submittedName>
        <fullName evidence="2">Uncharacterized protein</fullName>
    </submittedName>
</protein>
<evidence type="ECO:0000313" key="2">
    <source>
        <dbReference type="EMBL" id="MDO6542313.1"/>
    </source>
</evidence>
<keyword evidence="1" id="KW-1133">Transmembrane helix</keyword>
<feature type="transmembrane region" description="Helical" evidence="1">
    <location>
        <begin position="37"/>
        <end position="54"/>
    </location>
</feature>